<gene>
    <name evidence="1" type="ORF">SAMN04487885_1461</name>
</gene>
<dbReference type="AlphaFoldDB" id="A0A1I2QN25"/>
<dbReference type="Proteomes" id="UP000182135">
    <property type="component" value="Unassembled WGS sequence"/>
</dbReference>
<evidence type="ECO:0000313" key="2">
    <source>
        <dbReference type="Proteomes" id="UP000182135"/>
    </source>
</evidence>
<dbReference type="EMBL" id="FOOE01000046">
    <property type="protein sequence ID" value="SFG29370.1"/>
    <property type="molecule type" value="Genomic_DNA"/>
</dbReference>
<accession>A0A1I2QN25</accession>
<proteinExistence type="predicted"/>
<reference evidence="1 2" key="1">
    <citation type="submission" date="2016-10" db="EMBL/GenBank/DDBJ databases">
        <authorList>
            <person name="de Groot N.N."/>
        </authorList>
    </citation>
    <scope>NUCLEOTIDE SEQUENCE [LARGE SCALE GENOMIC DNA]</scope>
    <source>
        <strain evidence="1 2">NLAE-zl-G419</strain>
    </source>
</reference>
<organism evidence="1 2">
    <name type="scientific">Clostridium cadaveris</name>
    <dbReference type="NCBI Taxonomy" id="1529"/>
    <lineage>
        <taxon>Bacteria</taxon>
        <taxon>Bacillati</taxon>
        <taxon>Bacillota</taxon>
        <taxon>Clostridia</taxon>
        <taxon>Eubacteriales</taxon>
        <taxon>Clostridiaceae</taxon>
        <taxon>Clostridium</taxon>
    </lineage>
</organism>
<protein>
    <submittedName>
        <fullName evidence="1">Uncharacterized protein</fullName>
    </submittedName>
</protein>
<sequence length="69" mass="8031">MNIKRVKYQMSEDGKWEIGYIIGSYDGDNKTLLDKNFNYVPKLNIDGKEFVVYDLKTDWGTPLDLTIPI</sequence>
<dbReference type="RefSeq" id="WP_027639411.1">
    <property type="nucleotide sequence ID" value="NZ_FOOE01000046.1"/>
</dbReference>
<name>A0A1I2QN25_9CLOT</name>
<keyword evidence="2" id="KW-1185">Reference proteome</keyword>
<evidence type="ECO:0000313" key="1">
    <source>
        <dbReference type="EMBL" id="SFG29370.1"/>
    </source>
</evidence>